<proteinExistence type="predicted"/>
<dbReference type="AlphaFoldDB" id="A0A078JUB6"/>
<reference evidence="1" key="1">
    <citation type="journal article" date="2014" name="Science">
        <title>Plant genetics. Early allopolyploid evolution in the post-Neolithic Brassica napus oilseed genome.</title>
        <authorList>
            <person name="Chalhoub B."/>
            <person name="Denoeud F."/>
            <person name="Liu S."/>
            <person name="Parkin I.A."/>
            <person name="Tang H."/>
            <person name="Wang X."/>
            <person name="Chiquet J."/>
            <person name="Belcram H."/>
            <person name="Tong C."/>
            <person name="Samans B."/>
            <person name="Correa M."/>
            <person name="Da Silva C."/>
            <person name="Just J."/>
            <person name="Falentin C."/>
            <person name="Koh C.S."/>
            <person name="Le Clainche I."/>
            <person name="Bernard M."/>
            <person name="Bento P."/>
            <person name="Noel B."/>
            <person name="Labadie K."/>
            <person name="Alberti A."/>
            <person name="Charles M."/>
            <person name="Arnaud D."/>
            <person name="Guo H."/>
            <person name="Daviaud C."/>
            <person name="Alamery S."/>
            <person name="Jabbari K."/>
            <person name="Zhao M."/>
            <person name="Edger P.P."/>
            <person name="Chelaifa H."/>
            <person name="Tack D."/>
            <person name="Lassalle G."/>
            <person name="Mestiri I."/>
            <person name="Schnel N."/>
            <person name="Le Paslier M.C."/>
            <person name="Fan G."/>
            <person name="Renault V."/>
            <person name="Bayer P.E."/>
            <person name="Golicz A.A."/>
            <person name="Manoli S."/>
            <person name="Lee T.H."/>
            <person name="Thi V.H."/>
            <person name="Chalabi S."/>
            <person name="Hu Q."/>
            <person name="Fan C."/>
            <person name="Tollenaere R."/>
            <person name="Lu Y."/>
            <person name="Battail C."/>
            <person name="Shen J."/>
            <person name="Sidebottom C.H."/>
            <person name="Wang X."/>
            <person name="Canaguier A."/>
            <person name="Chauveau A."/>
            <person name="Berard A."/>
            <person name="Deniot G."/>
            <person name="Guan M."/>
            <person name="Liu Z."/>
            <person name="Sun F."/>
            <person name="Lim Y.P."/>
            <person name="Lyons E."/>
            <person name="Town C.D."/>
            <person name="Bancroft I."/>
            <person name="Wang X."/>
            <person name="Meng J."/>
            <person name="Ma J."/>
            <person name="Pires J.C."/>
            <person name="King G.J."/>
            <person name="Brunel D."/>
            <person name="Delourme R."/>
            <person name="Renard M."/>
            <person name="Aury J.M."/>
            <person name="Adams K.L."/>
            <person name="Batley J."/>
            <person name="Snowdon R.J."/>
            <person name="Tost J."/>
            <person name="Edwards D."/>
            <person name="Zhou Y."/>
            <person name="Hua W."/>
            <person name="Sharpe A.G."/>
            <person name="Paterson A.H."/>
            <person name="Guan C."/>
            <person name="Wincker P."/>
        </authorList>
    </citation>
    <scope>NUCLEOTIDE SEQUENCE [LARGE SCALE GENOMIC DNA]</scope>
</reference>
<sequence>IFYVPLESLTLRTPKKLISA</sequence>
<name>A0A078JUB6_BRANA</name>
<feature type="non-terminal residue" evidence="1">
    <location>
        <position position="1"/>
    </location>
</feature>
<gene>
    <name evidence="1" type="primary">BnaCnng71540D</name>
    <name evidence="1" type="ORF">GSBRNA2T00011605001</name>
</gene>
<reference evidence="1" key="2">
    <citation type="submission" date="2014-06" db="EMBL/GenBank/DDBJ databases">
        <authorList>
            <person name="Genoscope - CEA"/>
        </authorList>
    </citation>
    <scope>NUCLEOTIDE SEQUENCE</scope>
</reference>
<evidence type="ECO:0000313" key="1">
    <source>
        <dbReference type="EMBL" id="CDY71143.1"/>
    </source>
</evidence>
<accession>A0A078JUB6</accession>
<organism evidence="1">
    <name type="scientific">Brassica napus</name>
    <name type="common">Rape</name>
    <dbReference type="NCBI Taxonomy" id="3708"/>
    <lineage>
        <taxon>Eukaryota</taxon>
        <taxon>Viridiplantae</taxon>
        <taxon>Streptophyta</taxon>
        <taxon>Embryophyta</taxon>
        <taxon>Tracheophyta</taxon>
        <taxon>Spermatophyta</taxon>
        <taxon>Magnoliopsida</taxon>
        <taxon>eudicotyledons</taxon>
        <taxon>Gunneridae</taxon>
        <taxon>Pentapetalae</taxon>
        <taxon>rosids</taxon>
        <taxon>malvids</taxon>
        <taxon>Brassicales</taxon>
        <taxon>Brassicaceae</taxon>
        <taxon>Brassiceae</taxon>
        <taxon>Brassica</taxon>
    </lineage>
</organism>
<dbReference type="EMBL" id="LK044654">
    <property type="protein sequence ID" value="CDY71143.1"/>
    <property type="molecule type" value="Genomic_DNA"/>
</dbReference>
<protein>
    <submittedName>
        <fullName evidence="1">BnaCnng71540D protein</fullName>
    </submittedName>
</protein>
<dbReference type="PaxDb" id="3708-A0A078JUB6"/>